<reference evidence="1 2" key="1">
    <citation type="submission" date="2024-05" db="EMBL/GenBank/DDBJ databases">
        <title>Genome sequencing of Marine Estuary Bacteria, Shewanella vesiculosa and S. baltica, and Pseudomonas syringae.</title>
        <authorList>
            <person name="Gurung A."/>
            <person name="Maclea K.S."/>
        </authorList>
    </citation>
    <scope>NUCLEOTIDE SEQUENCE [LARGE SCALE GENOMIC DNA]</scope>
    <source>
        <strain evidence="1 2">1A</strain>
    </source>
</reference>
<accession>A0ABV0FT79</accession>
<proteinExistence type="predicted"/>
<evidence type="ECO:0000313" key="1">
    <source>
        <dbReference type="EMBL" id="MEO3682867.1"/>
    </source>
</evidence>
<evidence type="ECO:0000313" key="2">
    <source>
        <dbReference type="Proteomes" id="UP001477278"/>
    </source>
</evidence>
<dbReference type="Proteomes" id="UP001477278">
    <property type="component" value="Unassembled WGS sequence"/>
</dbReference>
<protein>
    <submittedName>
        <fullName evidence="1">Uncharacterized protein</fullName>
    </submittedName>
</protein>
<gene>
    <name evidence="1" type="ORF">ABHN84_11275</name>
</gene>
<sequence>MMINTHCFDVIGESQLADAKKLITDAGVVIAWVNAYQVHCANSK</sequence>
<organism evidence="1 2">
    <name type="scientific">Shewanella vesiculosa</name>
    <dbReference type="NCBI Taxonomy" id="518738"/>
    <lineage>
        <taxon>Bacteria</taxon>
        <taxon>Pseudomonadati</taxon>
        <taxon>Pseudomonadota</taxon>
        <taxon>Gammaproteobacteria</taxon>
        <taxon>Alteromonadales</taxon>
        <taxon>Shewanellaceae</taxon>
        <taxon>Shewanella</taxon>
    </lineage>
</organism>
<dbReference type="EMBL" id="JBDPZN010000003">
    <property type="protein sequence ID" value="MEO3682867.1"/>
    <property type="molecule type" value="Genomic_DNA"/>
</dbReference>
<name>A0ABV0FT79_9GAMM</name>
<dbReference type="RefSeq" id="WP_347690250.1">
    <property type="nucleotide sequence ID" value="NZ_JBDPZN010000003.1"/>
</dbReference>
<comment type="caution">
    <text evidence="1">The sequence shown here is derived from an EMBL/GenBank/DDBJ whole genome shotgun (WGS) entry which is preliminary data.</text>
</comment>
<keyword evidence="2" id="KW-1185">Reference proteome</keyword>